<sequence length="125" mass="14152">MDPTLGLRRGPLAWPVCSRTEWRLHVWFGLLPAMATLEECWSTGALWRAVNTDKPRREVGRMWGGRKATVETGDERRPACVLLGCGRSENRKHHLLVVGWEWGLGFPFHQNWPRPSLGDGPKPSG</sequence>
<comment type="caution">
    <text evidence="1">The sequence shown here is derived from an EMBL/GenBank/DDBJ whole genome shotgun (WGS) entry which is preliminary data.</text>
</comment>
<dbReference type="AlphaFoldDB" id="A0AAD7W830"/>
<reference evidence="1" key="1">
    <citation type="journal article" date="2023" name="Science">
        <title>Genome structures resolve the early diversification of teleost fishes.</title>
        <authorList>
            <person name="Parey E."/>
            <person name="Louis A."/>
            <person name="Montfort J."/>
            <person name="Bouchez O."/>
            <person name="Roques C."/>
            <person name="Iampietro C."/>
            <person name="Lluch J."/>
            <person name="Castinel A."/>
            <person name="Donnadieu C."/>
            <person name="Desvignes T."/>
            <person name="Floi Bucao C."/>
            <person name="Jouanno E."/>
            <person name="Wen M."/>
            <person name="Mejri S."/>
            <person name="Dirks R."/>
            <person name="Jansen H."/>
            <person name="Henkel C."/>
            <person name="Chen W.J."/>
            <person name="Zahm M."/>
            <person name="Cabau C."/>
            <person name="Klopp C."/>
            <person name="Thompson A.W."/>
            <person name="Robinson-Rechavi M."/>
            <person name="Braasch I."/>
            <person name="Lecointre G."/>
            <person name="Bobe J."/>
            <person name="Postlethwait J.H."/>
            <person name="Berthelot C."/>
            <person name="Roest Crollius H."/>
            <person name="Guiguen Y."/>
        </authorList>
    </citation>
    <scope>NUCLEOTIDE SEQUENCE</scope>
    <source>
        <strain evidence="1">NC1722</strain>
    </source>
</reference>
<protein>
    <submittedName>
        <fullName evidence="1">Uncharacterized protein</fullName>
    </submittedName>
</protein>
<keyword evidence="2" id="KW-1185">Reference proteome</keyword>
<accession>A0AAD7W830</accession>
<dbReference type="EMBL" id="JAINUG010000222">
    <property type="protein sequence ID" value="KAJ8386850.1"/>
    <property type="molecule type" value="Genomic_DNA"/>
</dbReference>
<evidence type="ECO:0000313" key="1">
    <source>
        <dbReference type="EMBL" id="KAJ8386850.1"/>
    </source>
</evidence>
<organism evidence="1 2">
    <name type="scientific">Aldrovandia affinis</name>
    <dbReference type="NCBI Taxonomy" id="143900"/>
    <lineage>
        <taxon>Eukaryota</taxon>
        <taxon>Metazoa</taxon>
        <taxon>Chordata</taxon>
        <taxon>Craniata</taxon>
        <taxon>Vertebrata</taxon>
        <taxon>Euteleostomi</taxon>
        <taxon>Actinopterygii</taxon>
        <taxon>Neopterygii</taxon>
        <taxon>Teleostei</taxon>
        <taxon>Notacanthiformes</taxon>
        <taxon>Halosauridae</taxon>
        <taxon>Aldrovandia</taxon>
    </lineage>
</organism>
<dbReference type="Proteomes" id="UP001221898">
    <property type="component" value="Unassembled WGS sequence"/>
</dbReference>
<proteinExistence type="predicted"/>
<evidence type="ECO:0000313" key="2">
    <source>
        <dbReference type="Proteomes" id="UP001221898"/>
    </source>
</evidence>
<gene>
    <name evidence="1" type="ORF">AAFF_G00166450</name>
</gene>
<name>A0AAD7W830_9TELE</name>